<keyword evidence="2" id="KW-1185">Reference proteome</keyword>
<reference evidence="1 2" key="1">
    <citation type="submission" date="2023-07" db="EMBL/GenBank/DDBJ databases">
        <title>Genomic Encyclopedia of Type Strains, Phase IV (KMG-IV): sequencing the most valuable type-strain genomes for metagenomic binning, comparative biology and taxonomic classification.</title>
        <authorList>
            <person name="Goeker M."/>
        </authorList>
    </citation>
    <scope>NUCLEOTIDE SEQUENCE [LARGE SCALE GENOMIC DNA]</scope>
    <source>
        <strain evidence="1 2">DSM 105143</strain>
    </source>
</reference>
<gene>
    <name evidence="1" type="ORF">J2S23_000225</name>
</gene>
<dbReference type="EMBL" id="JAUSTM010000002">
    <property type="protein sequence ID" value="MDQ0221693.1"/>
    <property type="molecule type" value="Genomic_DNA"/>
</dbReference>
<evidence type="ECO:0008006" key="3">
    <source>
        <dbReference type="Google" id="ProtNLM"/>
    </source>
</evidence>
<comment type="caution">
    <text evidence="1">The sequence shown here is derived from an EMBL/GenBank/DDBJ whole genome shotgun (WGS) entry which is preliminary data.</text>
</comment>
<organism evidence="1 2">
    <name type="scientific">Streptococcus moroccensis</name>
    <dbReference type="NCBI Taxonomy" id="1451356"/>
    <lineage>
        <taxon>Bacteria</taxon>
        <taxon>Bacillati</taxon>
        <taxon>Bacillota</taxon>
        <taxon>Bacilli</taxon>
        <taxon>Lactobacillales</taxon>
        <taxon>Streptococcaceae</taxon>
        <taxon>Streptococcus</taxon>
    </lineage>
</organism>
<dbReference type="Proteomes" id="UP001223079">
    <property type="component" value="Unassembled WGS sequence"/>
</dbReference>
<evidence type="ECO:0000313" key="1">
    <source>
        <dbReference type="EMBL" id="MDQ0221693.1"/>
    </source>
</evidence>
<sequence>MEIKSYQKKGQTFYKFTFYIGMVDGKRKYIKRANFKTKKKLEPPLCYCKKKSKNQKVK</sequence>
<protein>
    <recommendedName>
        <fullName evidence="3">Integrase</fullName>
    </recommendedName>
</protein>
<evidence type="ECO:0000313" key="2">
    <source>
        <dbReference type="Proteomes" id="UP001223079"/>
    </source>
</evidence>
<name>A0ABT9YNY1_9STRE</name>
<accession>A0ABT9YNY1</accession>
<proteinExistence type="predicted"/>